<keyword evidence="7 14" id="KW-0812">Transmembrane</keyword>
<accession>A0A3S4QED6</accession>
<comment type="caution">
    <text evidence="15">The sequence shown here is derived from an EMBL/GenBank/DDBJ whole genome shotgun (WGS) entry which is preliminary data.</text>
</comment>
<evidence type="ECO:0000256" key="8">
    <source>
        <dbReference type="ARBA" id="ARBA00022798"/>
    </source>
</evidence>
<keyword evidence="8" id="KW-0319">Glycerol metabolism</keyword>
<evidence type="ECO:0000313" key="16">
    <source>
        <dbReference type="Proteomes" id="UP000285301"/>
    </source>
</evidence>
<feature type="non-terminal residue" evidence="15">
    <location>
        <position position="1"/>
    </location>
</feature>
<gene>
    <name evidence="15" type="ORF">B4U79_11377</name>
</gene>
<keyword evidence="16" id="KW-1185">Reference proteome</keyword>
<name>A0A3S4QED6_9ACAR</name>
<comment type="pathway">
    <text evidence="2">Glycerolipid metabolism; triacylglycerol biosynthesis.</text>
</comment>
<dbReference type="PANTHER" id="PTHR12317">
    <property type="entry name" value="DIACYLGLYCEROL O-ACYLTRANSFERASE"/>
    <property type="match status" value="1"/>
</dbReference>
<dbReference type="GO" id="GO:0004144">
    <property type="term" value="F:diacylglycerol O-acyltransferase activity"/>
    <property type="evidence" value="ECO:0007669"/>
    <property type="project" value="TreeGrafter"/>
</dbReference>
<keyword evidence="10 14" id="KW-1133">Transmembrane helix</keyword>
<dbReference type="CDD" id="cd07987">
    <property type="entry name" value="LPLAT_MGAT-like"/>
    <property type="match status" value="1"/>
</dbReference>
<keyword evidence="11" id="KW-0443">Lipid metabolism</keyword>
<evidence type="ECO:0000256" key="6">
    <source>
        <dbReference type="ARBA" id="ARBA00022679"/>
    </source>
</evidence>
<dbReference type="Proteomes" id="UP000285301">
    <property type="component" value="Unassembled WGS sequence"/>
</dbReference>
<dbReference type="InterPro" id="IPR007130">
    <property type="entry name" value="DAGAT"/>
</dbReference>
<sequence>IEFAPISIPFERRLQTLIVLYYVLEFLPLGLALLLFLIYLTFTNYHWITLLYLVWFAYDKEVCHRGGRRSECIRKWFIWKWFRDYFPISLVKTADLDPNRNYIFGVHPHGIICCGAFCNFGTEANDFSKMYPGLTPYLMTLEQQFTLPIHRELILFTGACSASKESMEYLLTNNGVGNALVLIVGGAVEALDAVPGTLHLTLKERKGFIKMALKTGSSLVPVISFGENDLFKQAKRDDNCWLKKIQFKLTKYMRFSPPIFSGRGVFQYNFGLLPFRKPVVTVAVEALDVIPGTLQLTLNERKGLIEMALKT</sequence>
<proteinExistence type="inferred from homology"/>
<reference evidence="15 16" key="1">
    <citation type="journal article" date="2018" name="Gigascience">
        <title>Genomes of trombidid mites reveal novel predicted allergens and laterally-transferred genes associated with secondary metabolism.</title>
        <authorList>
            <person name="Dong X."/>
            <person name="Chaisiri K."/>
            <person name="Xia D."/>
            <person name="Armstrong S.D."/>
            <person name="Fang Y."/>
            <person name="Donnelly M.J."/>
            <person name="Kadowaki T."/>
            <person name="McGarry J.W."/>
            <person name="Darby A.C."/>
            <person name="Makepeace B.L."/>
        </authorList>
    </citation>
    <scope>NUCLEOTIDE SEQUENCE [LARGE SCALE GENOMIC DNA]</scope>
    <source>
        <strain evidence="15">UoL-WK</strain>
    </source>
</reference>
<keyword evidence="6 14" id="KW-0808">Transferase</keyword>
<dbReference type="OrthoDB" id="264532at2759"/>
<dbReference type="PANTHER" id="PTHR12317:SF0">
    <property type="entry name" value="ACYLTRANSFERASE"/>
    <property type="match status" value="1"/>
</dbReference>
<keyword evidence="9 14" id="KW-0256">Endoplasmic reticulum</keyword>
<dbReference type="GO" id="GO:0006071">
    <property type="term" value="P:glycerol metabolic process"/>
    <property type="evidence" value="ECO:0007669"/>
    <property type="project" value="UniProtKB-KW"/>
</dbReference>
<dbReference type="AlphaFoldDB" id="A0A3S4QED6"/>
<evidence type="ECO:0000256" key="13">
    <source>
        <dbReference type="ARBA" id="ARBA00023315"/>
    </source>
</evidence>
<comment type="similarity">
    <text evidence="4 14">Belongs to the diacylglycerol acyltransferase family.</text>
</comment>
<evidence type="ECO:0000256" key="10">
    <source>
        <dbReference type="ARBA" id="ARBA00022989"/>
    </source>
</evidence>
<keyword evidence="12 14" id="KW-0472">Membrane</keyword>
<evidence type="ECO:0000256" key="12">
    <source>
        <dbReference type="ARBA" id="ARBA00023136"/>
    </source>
</evidence>
<dbReference type="EMBL" id="NCKU01007780">
    <property type="protein sequence ID" value="RWS02392.1"/>
    <property type="molecule type" value="Genomic_DNA"/>
</dbReference>
<protein>
    <recommendedName>
        <fullName evidence="14">Acyltransferase</fullName>
        <ecNumber evidence="14">2.3.1.-</ecNumber>
    </recommendedName>
</protein>
<evidence type="ECO:0000256" key="7">
    <source>
        <dbReference type="ARBA" id="ARBA00022692"/>
    </source>
</evidence>
<evidence type="ECO:0000256" key="14">
    <source>
        <dbReference type="RuleBase" id="RU367023"/>
    </source>
</evidence>
<evidence type="ECO:0000256" key="2">
    <source>
        <dbReference type="ARBA" id="ARBA00004771"/>
    </source>
</evidence>
<comment type="subcellular location">
    <subcellularLocation>
        <location evidence="1 14">Endoplasmic reticulum membrane</location>
        <topology evidence="1 14">Multi-pass membrane protein</topology>
    </subcellularLocation>
</comment>
<evidence type="ECO:0000256" key="1">
    <source>
        <dbReference type="ARBA" id="ARBA00004477"/>
    </source>
</evidence>
<dbReference type="EC" id="2.3.1.-" evidence="14"/>
<evidence type="ECO:0000256" key="3">
    <source>
        <dbReference type="ARBA" id="ARBA00005189"/>
    </source>
</evidence>
<keyword evidence="5" id="KW-0444">Lipid biosynthesis</keyword>
<dbReference type="STRING" id="1965070.A0A3S4QED6"/>
<evidence type="ECO:0000313" key="15">
    <source>
        <dbReference type="EMBL" id="RWS02392.1"/>
    </source>
</evidence>
<dbReference type="GO" id="GO:0005789">
    <property type="term" value="C:endoplasmic reticulum membrane"/>
    <property type="evidence" value="ECO:0007669"/>
    <property type="project" value="UniProtKB-SubCell"/>
</dbReference>
<dbReference type="GO" id="GO:0019432">
    <property type="term" value="P:triglyceride biosynthetic process"/>
    <property type="evidence" value="ECO:0007669"/>
    <property type="project" value="TreeGrafter"/>
</dbReference>
<comment type="caution">
    <text evidence="14">Lacks conserved residue(s) required for the propagation of feature annotation.</text>
</comment>
<evidence type="ECO:0000256" key="5">
    <source>
        <dbReference type="ARBA" id="ARBA00022516"/>
    </source>
</evidence>
<evidence type="ECO:0000256" key="9">
    <source>
        <dbReference type="ARBA" id="ARBA00022824"/>
    </source>
</evidence>
<evidence type="ECO:0000256" key="4">
    <source>
        <dbReference type="ARBA" id="ARBA00005420"/>
    </source>
</evidence>
<keyword evidence="13 15" id="KW-0012">Acyltransferase</keyword>
<evidence type="ECO:0000256" key="11">
    <source>
        <dbReference type="ARBA" id="ARBA00023098"/>
    </source>
</evidence>
<feature type="non-terminal residue" evidence="15">
    <location>
        <position position="311"/>
    </location>
</feature>
<comment type="pathway">
    <text evidence="3">Lipid metabolism.</text>
</comment>
<organism evidence="15 16">
    <name type="scientific">Dinothrombium tinctorium</name>
    <dbReference type="NCBI Taxonomy" id="1965070"/>
    <lineage>
        <taxon>Eukaryota</taxon>
        <taxon>Metazoa</taxon>
        <taxon>Ecdysozoa</taxon>
        <taxon>Arthropoda</taxon>
        <taxon>Chelicerata</taxon>
        <taxon>Arachnida</taxon>
        <taxon>Acari</taxon>
        <taxon>Acariformes</taxon>
        <taxon>Trombidiformes</taxon>
        <taxon>Prostigmata</taxon>
        <taxon>Anystina</taxon>
        <taxon>Parasitengona</taxon>
        <taxon>Trombidioidea</taxon>
        <taxon>Trombidiidae</taxon>
        <taxon>Dinothrombium</taxon>
    </lineage>
</organism>
<feature type="transmembrane region" description="Helical" evidence="14">
    <location>
        <begin position="19"/>
        <end position="42"/>
    </location>
</feature>
<dbReference type="Pfam" id="PF03982">
    <property type="entry name" value="DAGAT"/>
    <property type="match status" value="1"/>
</dbReference>